<organism evidence="2 3">
    <name type="scientific">Mikania micrantha</name>
    <name type="common">bitter vine</name>
    <dbReference type="NCBI Taxonomy" id="192012"/>
    <lineage>
        <taxon>Eukaryota</taxon>
        <taxon>Viridiplantae</taxon>
        <taxon>Streptophyta</taxon>
        <taxon>Embryophyta</taxon>
        <taxon>Tracheophyta</taxon>
        <taxon>Spermatophyta</taxon>
        <taxon>Magnoliopsida</taxon>
        <taxon>eudicotyledons</taxon>
        <taxon>Gunneridae</taxon>
        <taxon>Pentapetalae</taxon>
        <taxon>asterids</taxon>
        <taxon>campanulids</taxon>
        <taxon>Asterales</taxon>
        <taxon>Asteraceae</taxon>
        <taxon>Asteroideae</taxon>
        <taxon>Heliantheae alliance</taxon>
        <taxon>Eupatorieae</taxon>
        <taxon>Mikania</taxon>
    </lineage>
</organism>
<gene>
    <name evidence="2" type="ORF">E3N88_00706</name>
</gene>
<feature type="compositionally biased region" description="Basic and acidic residues" evidence="1">
    <location>
        <begin position="15"/>
        <end position="41"/>
    </location>
</feature>
<dbReference type="EMBL" id="SZYD01000001">
    <property type="protein sequence ID" value="KAD7477570.1"/>
    <property type="molecule type" value="Genomic_DNA"/>
</dbReference>
<protein>
    <submittedName>
        <fullName evidence="2">Uncharacterized protein</fullName>
    </submittedName>
</protein>
<proteinExistence type="predicted"/>
<keyword evidence="3" id="KW-1185">Reference proteome</keyword>
<evidence type="ECO:0000256" key="1">
    <source>
        <dbReference type="SAM" id="MobiDB-lite"/>
    </source>
</evidence>
<evidence type="ECO:0000313" key="3">
    <source>
        <dbReference type="Proteomes" id="UP000326396"/>
    </source>
</evidence>
<comment type="caution">
    <text evidence="2">The sequence shown here is derived from an EMBL/GenBank/DDBJ whole genome shotgun (WGS) entry which is preliminary data.</text>
</comment>
<dbReference type="Proteomes" id="UP000326396">
    <property type="component" value="Linkage Group LG1"/>
</dbReference>
<evidence type="ECO:0000313" key="2">
    <source>
        <dbReference type="EMBL" id="KAD7477570.1"/>
    </source>
</evidence>
<sequence>MSIKQQKKQSEANTSDERKGKSRKSSEAKKASEAHAKVASDKHKKSHHFGRRRTSKDKPHLKAKTKPSEEKAKVASDGCQKKQALPTTSKIKKIWKKKETSEPTVQPSGEANGYGEKEEQEEEGQPANQRVLHKRDGASKRLGPFKRRKTMARIKHDGLPLNVHVPIVEWTYAIKEKIFILRLCNENYMKKSQMEMLSMWEAFAEQDTGFDELLVIQSCQYSTPR</sequence>
<feature type="compositionally biased region" description="Basic and acidic residues" evidence="1">
    <location>
        <begin position="56"/>
        <end position="74"/>
    </location>
</feature>
<feature type="compositionally biased region" description="Basic residues" evidence="1">
    <location>
        <begin position="42"/>
        <end position="55"/>
    </location>
</feature>
<accession>A0A5N6Q1K1</accession>
<dbReference type="AlphaFoldDB" id="A0A5N6Q1K1"/>
<name>A0A5N6Q1K1_9ASTR</name>
<feature type="region of interest" description="Disordered" evidence="1">
    <location>
        <begin position="1"/>
        <end position="141"/>
    </location>
</feature>
<reference evidence="2 3" key="1">
    <citation type="submission" date="2019-05" db="EMBL/GenBank/DDBJ databases">
        <title>Mikania micrantha, genome provides insights into the molecular mechanism of rapid growth.</title>
        <authorList>
            <person name="Liu B."/>
        </authorList>
    </citation>
    <scope>NUCLEOTIDE SEQUENCE [LARGE SCALE GENOMIC DNA]</scope>
    <source>
        <strain evidence="2">NLD-2019</strain>
        <tissue evidence="2">Leaf</tissue>
    </source>
</reference>